<gene>
    <name evidence="7" type="primary">WBGene00106070</name>
</gene>
<dbReference type="CDD" id="cd18572">
    <property type="entry name" value="ABC_6TM_TAP"/>
    <property type="match status" value="1"/>
</dbReference>
<evidence type="ECO:0000256" key="3">
    <source>
        <dbReference type="ARBA" id="ARBA00022741"/>
    </source>
</evidence>
<evidence type="ECO:0000256" key="5">
    <source>
        <dbReference type="ARBA" id="ARBA00022989"/>
    </source>
</evidence>
<name>A0A2A6CLX9_PRIPA</name>
<comment type="subcellular location">
    <subcellularLocation>
        <location evidence="1">Membrane</location>
        <topology evidence="1">Multi-pass membrane protein</topology>
    </subcellularLocation>
</comment>
<dbReference type="GO" id="GO:0016020">
    <property type="term" value="C:membrane"/>
    <property type="evidence" value="ECO:0000318"/>
    <property type="project" value="GO_Central"/>
</dbReference>
<dbReference type="FunFam" id="3.40.50.300:FF:000913">
    <property type="entry name" value="ABC multidrug transporter SitT"/>
    <property type="match status" value="1"/>
</dbReference>
<dbReference type="AlphaFoldDB" id="A0A2A6CLX9"/>
<dbReference type="PANTHER" id="PTHR43394:SF1">
    <property type="entry name" value="ATP-BINDING CASSETTE SUB-FAMILY B MEMBER 10, MITOCHONDRIAL"/>
    <property type="match status" value="1"/>
</dbReference>
<keyword evidence="3" id="KW-0547">Nucleotide-binding</keyword>
<dbReference type="Pfam" id="PF00005">
    <property type="entry name" value="ABC_tran"/>
    <property type="match status" value="1"/>
</dbReference>
<proteinExistence type="predicted"/>
<keyword evidence="8" id="KW-1185">Reference proteome</keyword>
<dbReference type="PANTHER" id="PTHR43394">
    <property type="entry name" value="ATP-DEPENDENT PERMEASE MDL1, MITOCHONDRIAL"/>
    <property type="match status" value="1"/>
</dbReference>
<dbReference type="GO" id="GO:0055085">
    <property type="term" value="P:transmembrane transport"/>
    <property type="evidence" value="ECO:0000318"/>
    <property type="project" value="GO_Central"/>
</dbReference>
<keyword evidence="2" id="KW-0812">Transmembrane</keyword>
<evidence type="ECO:0000256" key="1">
    <source>
        <dbReference type="ARBA" id="ARBA00004141"/>
    </source>
</evidence>
<dbReference type="GO" id="GO:0016887">
    <property type="term" value="F:ATP hydrolysis activity"/>
    <property type="evidence" value="ECO:0007669"/>
    <property type="project" value="InterPro"/>
</dbReference>
<dbReference type="Proteomes" id="UP000005239">
    <property type="component" value="Unassembled WGS sequence"/>
</dbReference>
<dbReference type="InterPro" id="IPR017871">
    <property type="entry name" value="ABC_transporter-like_CS"/>
</dbReference>
<reference evidence="8" key="1">
    <citation type="journal article" date="2008" name="Nat. Genet.">
        <title>The Pristionchus pacificus genome provides a unique perspective on nematode lifestyle and parasitism.</title>
        <authorList>
            <person name="Dieterich C."/>
            <person name="Clifton S.W."/>
            <person name="Schuster L.N."/>
            <person name="Chinwalla A."/>
            <person name="Delehaunty K."/>
            <person name="Dinkelacker I."/>
            <person name="Fulton L."/>
            <person name="Fulton R."/>
            <person name="Godfrey J."/>
            <person name="Minx P."/>
            <person name="Mitreva M."/>
            <person name="Roeseler W."/>
            <person name="Tian H."/>
            <person name="Witte H."/>
            <person name="Yang S.P."/>
            <person name="Wilson R.K."/>
            <person name="Sommer R.J."/>
        </authorList>
    </citation>
    <scope>NUCLEOTIDE SEQUENCE [LARGE SCALE GENOMIC DNA]</scope>
    <source>
        <strain evidence="8">PS312</strain>
    </source>
</reference>
<organism evidence="7 8">
    <name type="scientific">Pristionchus pacificus</name>
    <name type="common">Parasitic nematode worm</name>
    <dbReference type="NCBI Taxonomy" id="54126"/>
    <lineage>
        <taxon>Eukaryota</taxon>
        <taxon>Metazoa</taxon>
        <taxon>Ecdysozoa</taxon>
        <taxon>Nematoda</taxon>
        <taxon>Chromadorea</taxon>
        <taxon>Rhabditida</taxon>
        <taxon>Rhabditina</taxon>
        <taxon>Diplogasteromorpha</taxon>
        <taxon>Diplogasteroidea</taxon>
        <taxon>Neodiplogasteridae</taxon>
        <taxon>Pristionchus</taxon>
    </lineage>
</organism>
<dbReference type="InterPro" id="IPR039421">
    <property type="entry name" value="Type_1_exporter"/>
</dbReference>
<evidence type="ECO:0000313" key="8">
    <source>
        <dbReference type="Proteomes" id="UP000005239"/>
    </source>
</evidence>
<dbReference type="EnsemblMetazoa" id="PPA16516.1">
    <property type="protein sequence ID" value="PPA16516.1"/>
    <property type="gene ID" value="WBGene00106070"/>
</dbReference>
<reference evidence="7" key="2">
    <citation type="submission" date="2022-06" db="UniProtKB">
        <authorList>
            <consortium name="EnsemblMetazoa"/>
        </authorList>
    </citation>
    <scope>IDENTIFICATION</scope>
    <source>
        <strain evidence="7">PS312</strain>
    </source>
</reference>
<accession>A0A8R1UCR0</accession>
<dbReference type="InterPro" id="IPR036640">
    <property type="entry name" value="ABC1_TM_sf"/>
</dbReference>
<dbReference type="Gene3D" id="3.40.50.300">
    <property type="entry name" value="P-loop containing nucleotide triphosphate hydrolases"/>
    <property type="match status" value="1"/>
</dbReference>
<dbReference type="PROSITE" id="PS50929">
    <property type="entry name" value="ABC_TM1F"/>
    <property type="match status" value="1"/>
</dbReference>
<dbReference type="Gene3D" id="1.20.1560.10">
    <property type="entry name" value="ABC transporter type 1, transmembrane domain"/>
    <property type="match status" value="1"/>
</dbReference>
<dbReference type="InterPro" id="IPR027417">
    <property type="entry name" value="P-loop_NTPase"/>
</dbReference>
<evidence type="ECO:0000256" key="4">
    <source>
        <dbReference type="ARBA" id="ARBA00022840"/>
    </source>
</evidence>
<dbReference type="Pfam" id="PF00664">
    <property type="entry name" value="ABC_membrane"/>
    <property type="match status" value="1"/>
</dbReference>
<dbReference type="FunFam" id="1.20.1560.10:FF:000154">
    <property type="entry name" value="HAlF transporter (PGP related)"/>
    <property type="match status" value="1"/>
</dbReference>
<keyword evidence="4" id="KW-0067">ATP-binding</keyword>
<dbReference type="InterPro" id="IPR003439">
    <property type="entry name" value="ABC_transporter-like_ATP-bd"/>
</dbReference>
<dbReference type="GO" id="GO:0005524">
    <property type="term" value="F:ATP binding"/>
    <property type="evidence" value="ECO:0007669"/>
    <property type="project" value="UniProtKB-KW"/>
</dbReference>
<dbReference type="PROSITE" id="PS00211">
    <property type="entry name" value="ABC_TRANSPORTER_1"/>
    <property type="match status" value="1"/>
</dbReference>
<dbReference type="OrthoDB" id="6500128at2759"/>
<sequence>MLLSPSSPSSYFLADIAVTLTLFGYYGSCQFEIRNVYESFNGYSFYSSPLDFLFIAFLRVLFYATSYQLNATEKSSLVAWLDKPTTSFFVASISFSFLKCLLFSEEKALLGCNGTFILPAWNILSAAYFYRMWSREFEACFEKAKKEEDDDDKEDLDIPITKIQQIMILAKYSYGNWPWMLVGMGVSLGTTAVNVAMPHYTSLVMNGITALREGVDINHSIEILAALTFASMILTGLNSGIFNYLSSVTVSKMRKDLFDSIINQEIAFFDKYKSGVIVSRITSDVNNVSYRISDMFTDSLKNFLTMFGKVMFMAGLSWRLTLINFIAFPIMIYISQLSGEFYEKMGSEENDVSANSHQVAEEIISTIRTVRSFGAEKRSSKRFSEAVDRASGVAKKEALASIVLHFSWDLYHNSLYVIVLMYGAKLVSEGSMDAAALVTFMMYQMEIGQGVVGLTYEIPSFMGTLGQSRKFCQFLTRKPEIETNGTVEQPVERFYDPDEGEITLDGVPVREFDHEHYHKKIALVAQEPVLYDCSVRENIGFGCDATEEEIIEAAKTANAHDFVTGLEKGYETTCGEKGTQMSGGQKQRIAIARALVRNPSILMLDEATSALDNQSEQIIQEAMQRCAGTRTVIVIAHRLTTIEKADRIAVIEKGRVVQLGSHSELLKDVGGLYHTLARAKDTIE</sequence>
<accession>A0A2A6CLX9</accession>
<dbReference type="InterPro" id="IPR011527">
    <property type="entry name" value="ABC1_TM_dom"/>
</dbReference>
<dbReference type="SUPFAM" id="SSF52540">
    <property type="entry name" value="P-loop containing nucleoside triphosphate hydrolases"/>
    <property type="match status" value="1"/>
</dbReference>
<keyword evidence="5" id="KW-1133">Transmembrane helix</keyword>
<keyword evidence="6" id="KW-0472">Membrane</keyword>
<dbReference type="SUPFAM" id="SSF90123">
    <property type="entry name" value="ABC transporter transmembrane region"/>
    <property type="match status" value="1"/>
</dbReference>
<dbReference type="PROSITE" id="PS50893">
    <property type="entry name" value="ABC_TRANSPORTER_2"/>
    <property type="match status" value="1"/>
</dbReference>
<dbReference type="GO" id="GO:0140359">
    <property type="term" value="F:ABC-type transporter activity"/>
    <property type="evidence" value="ECO:0007669"/>
    <property type="project" value="InterPro"/>
</dbReference>
<evidence type="ECO:0000256" key="6">
    <source>
        <dbReference type="ARBA" id="ARBA00023136"/>
    </source>
</evidence>
<evidence type="ECO:0000313" key="7">
    <source>
        <dbReference type="EnsemblMetazoa" id="PPA16516.1"/>
    </source>
</evidence>
<evidence type="ECO:0000256" key="2">
    <source>
        <dbReference type="ARBA" id="ARBA00022692"/>
    </source>
</evidence>
<dbReference type="GO" id="GO:0042626">
    <property type="term" value="F:ATPase-coupled transmembrane transporter activity"/>
    <property type="evidence" value="ECO:0000318"/>
    <property type="project" value="GO_Central"/>
</dbReference>
<protein>
    <submittedName>
        <fullName evidence="7">ABC transporter ATP-binding protein</fullName>
    </submittedName>
</protein>